<organism evidence="14">
    <name type="scientific">Absidia glauca</name>
    <name type="common">Pin mould</name>
    <dbReference type="NCBI Taxonomy" id="4829"/>
    <lineage>
        <taxon>Eukaryota</taxon>
        <taxon>Fungi</taxon>
        <taxon>Fungi incertae sedis</taxon>
        <taxon>Mucoromycota</taxon>
        <taxon>Mucoromycotina</taxon>
        <taxon>Mucoromycetes</taxon>
        <taxon>Mucorales</taxon>
        <taxon>Cunninghamellaceae</taxon>
        <taxon>Absidia</taxon>
    </lineage>
</organism>
<dbReference type="InterPro" id="IPR038887">
    <property type="entry name" value="Nus1/NgBR"/>
</dbReference>
<dbReference type="PANTHER" id="PTHR21528">
    <property type="entry name" value="DEHYDRODOLICHYL DIPHOSPHATE SYNTHASE COMPLEX SUBUNIT NUS1"/>
    <property type="match status" value="1"/>
</dbReference>
<evidence type="ECO:0000256" key="12">
    <source>
        <dbReference type="ARBA" id="ARBA00047353"/>
    </source>
</evidence>
<comment type="similarity">
    <text evidence="4">Belongs to the UPP synthase family.</text>
</comment>
<dbReference type="EMBL" id="LT552047">
    <property type="protein sequence ID" value="SAL97884.1"/>
    <property type="molecule type" value="Genomic_DNA"/>
</dbReference>
<feature type="transmembrane region" description="Helical" evidence="13">
    <location>
        <begin position="56"/>
        <end position="77"/>
    </location>
</feature>
<evidence type="ECO:0000256" key="10">
    <source>
        <dbReference type="ARBA" id="ARBA00022989"/>
    </source>
</evidence>
<evidence type="ECO:0000256" key="4">
    <source>
        <dbReference type="ARBA" id="ARBA00005432"/>
    </source>
</evidence>
<evidence type="ECO:0000256" key="11">
    <source>
        <dbReference type="ARBA" id="ARBA00023136"/>
    </source>
</evidence>
<evidence type="ECO:0000256" key="2">
    <source>
        <dbReference type="ARBA" id="ARBA00004586"/>
    </source>
</evidence>
<evidence type="ECO:0000256" key="9">
    <source>
        <dbReference type="ARBA" id="ARBA00022842"/>
    </source>
</evidence>
<dbReference type="EC" id="2.5.1.87" evidence="5"/>
<keyword evidence="6" id="KW-0808">Transferase</keyword>
<comment type="cofactor">
    <cofactor evidence="1">
        <name>Mg(2+)</name>
        <dbReference type="ChEBI" id="CHEBI:18420"/>
    </cofactor>
</comment>
<comment type="subcellular location">
    <subcellularLocation>
        <location evidence="2">Endoplasmic reticulum membrane</location>
    </subcellularLocation>
</comment>
<keyword evidence="9" id="KW-0460">Magnesium</keyword>
<evidence type="ECO:0000256" key="1">
    <source>
        <dbReference type="ARBA" id="ARBA00001946"/>
    </source>
</evidence>
<dbReference type="Proteomes" id="UP000078561">
    <property type="component" value="Unassembled WGS sequence"/>
</dbReference>
<dbReference type="PANTHER" id="PTHR21528:SF0">
    <property type="entry name" value="DEHYDRODOLICHYL DIPHOSPHATE SYNTHASE COMPLEX SUBUNIT NUS1"/>
    <property type="match status" value="1"/>
</dbReference>
<name>A0A163J9B9_ABSGL</name>
<dbReference type="SUPFAM" id="SSF64005">
    <property type="entry name" value="Undecaprenyl diphosphate synthase"/>
    <property type="match status" value="1"/>
</dbReference>
<proteinExistence type="inferred from homology"/>
<evidence type="ECO:0000256" key="8">
    <source>
        <dbReference type="ARBA" id="ARBA00022824"/>
    </source>
</evidence>
<sequence>MACITTTTTTNRHQRRSSLQVIAGDPIIADDDTSAKEVIAPLTVKSPVANTMTQSVVHGVCVSILYLIHMLYMAYIAQKVLRTNAKQQWQNLLLAYQPLADDKQSLARGHSDRFYSLLKDDQRRLTKLPGHLAITLSTELLLDRTNEDWTTIIQDLGQVACWAWEMGIKELSVFDASGTLKSRAVEIAKQQSMALHQWKQHYHSDLIPENDFQCSILSLEDAQSYLVHATQKAYQHHLKNEEIDIEWVDGVMQASMTDPDLMIVYDGLPHHYISLDGYSPWHIRLTEFILNYDLFISSLFKYARVEQRFGR</sequence>
<accession>A0A163J9B9</accession>
<dbReference type="InParanoid" id="A0A163J9B9"/>
<dbReference type="Gene3D" id="3.40.1180.10">
    <property type="entry name" value="Decaprenyl diphosphate synthase-like"/>
    <property type="match status" value="1"/>
</dbReference>
<dbReference type="OrthoDB" id="19639at2759"/>
<dbReference type="InterPro" id="IPR036424">
    <property type="entry name" value="UPP_synth-like_sf"/>
</dbReference>
<evidence type="ECO:0000256" key="7">
    <source>
        <dbReference type="ARBA" id="ARBA00022692"/>
    </source>
</evidence>
<evidence type="ECO:0000313" key="14">
    <source>
        <dbReference type="EMBL" id="SAL97884.1"/>
    </source>
</evidence>
<evidence type="ECO:0000256" key="3">
    <source>
        <dbReference type="ARBA" id="ARBA00004922"/>
    </source>
</evidence>
<dbReference type="OMA" id="SHELIHE"/>
<gene>
    <name evidence="14" type="primary">ABSGL_03411.1 scaffold 4609</name>
</gene>
<keyword evidence="11 13" id="KW-0472">Membrane</keyword>
<dbReference type="FunCoup" id="A0A163J9B9">
    <property type="interactions" value="340"/>
</dbReference>
<reference evidence="14" key="1">
    <citation type="submission" date="2016-04" db="EMBL/GenBank/DDBJ databases">
        <authorList>
            <person name="Evans L.H."/>
            <person name="Alamgir A."/>
            <person name="Owens N."/>
            <person name="Weber N.D."/>
            <person name="Virtaneva K."/>
            <person name="Barbian K."/>
            <person name="Babar A."/>
            <person name="Rosenke K."/>
        </authorList>
    </citation>
    <scope>NUCLEOTIDE SEQUENCE [LARGE SCALE GENOMIC DNA]</scope>
    <source>
        <strain evidence="14">CBS 101.48</strain>
    </source>
</reference>
<evidence type="ECO:0000256" key="6">
    <source>
        <dbReference type="ARBA" id="ARBA00022679"/>
    </source>
</evidence>
<keyword evidence="10 13" id="KW-1133">Transmembrane helix</keyword>
<comment type="catalytic activity">
    <reaction evidence="12">
        <text>n isopentenyl diphosphate + (2E,6E)-farnesyl diphosphate = a di-trans,poly-cis-polyprenyl diphosphate + n diphosphate</text>
        <dbReference type="Rhea" id="RHEA:53008"/>
        <dbReference type="Rhea" id="RHEA-COMP:19494"/>
        <dbReference type="ChEBI" id="CHEBI:33019"/>
        <dbReference type="ChEBI" id="CHEBI:128769"/>
        <dbReference type="ChEBI" id="CHEBI:136960"/>
        <dbReference type="ChEBI" id="CHEBI:175763"/>
        <dbReference type="EC" id="2.5.1.87"/>
    </reaction>
</comment>
<keyword evidence="7 13" id="KW-0812">Transmembrane</keyword>
<dbReference type="GO" id="GO:1904423">
    <property type="term" value="C:dehydrodolichyl diphosphate synthase complex"/>
    <property type="evidence" value="ECO:0007669"/>
    <property type="project" value="InterPro"/>
</dbReference>
<keyword evidence="8" id="KW-0256">Endoplasmic reticulum</keyword>
<dbReference type="GO" id="GO:0005789">
    <property type="term" value="C:endoplasmic reticulum membrane"/>
    <property type="evidence" value="ECO:0007669"/>
    <property type="project" value="UniProtKB-SubCell"/>
</dbReference>
<dbReference type="GO" id="GO:0045547">
    <property type="term" value="F:ditrans,polycis-polyprenyl diphosphate synthase [(2E,6E)-farnesyl diphosphate specific] activity"/>
    <property type="evidence" value="ECO:0007669"/>
    <property type="project" value="UniProtKB-EC"/>
</dbReference>
<dbReference type="UniPathway" id="UPA00378"/>
<comment type="pathway">
    <text evidence="3">Protein modification; protein glycosylation.</text>
</comment>
<dbReference type="AlphaFoldDB" id="A0A163J9B9"/>
<evidence type="ECO:0000256" key="13">
    <source>
        <dbReference type="SAM" id="Phobius"/>
    </source>
</evidence>
<keyword evidence="15" id="KW-1185">Reference proteome</keyword>
<dbReference type="STRING" id="4829.A0A163J9B9"/>
<protein>
    <recommendedName>
        <fullName evidence="5">ditrans,polycis-polyprenyl diphosphate synthase [(2E,6E)-farnesyldiphosphate specific]</fullName>
        <ecNumber evidence="5">2.5.1.87</ecNumber>
    </recommendedName>
</protein>
<evidence type="ECO:0000313" key="15">
    <source>
        <dbReference type="Proteomes" id="UP000078561"/>
    </source>
</evidence>
<evidence type="ECO:0000256" key="5">
    <source>
        <dbReference type="ARBA" id="ARBA00012596"/>
    </source>
</evidence>